<dbReference type="AlphaFoldDB" id="M0B4R9"/>
<comment type="caution">
    <text evidence="1">The sequence shown here is derived from an EMBL/GenBank/DDBJ whole genome shotgun (WGS) entry which is preliminary data.</text>
</comment>
<keyword evidence="2" id="KW-1185">Reference proteome</keyword>
<sequence length="47" mass="5342">MASERSQIAARIDWKLCLVDFVFLGKPVQKRRHGASLTAAEHVDFDQ</sequence>
<reference evidence="1 2" key="1">
    <citation type="journal article" date="2014" name="PLoS Genet.">
        <title>Phylogenetically driven sequencing of extremely halophilic archaea reveals strategies for static and dynamic osmo-response.</title>
        <authorList>
            <person name="Becker E.A."/>
            <person name="Seitzer P.M."/>
            <person name="Tritt A."/>
            <person name="Larsen D."/>
            <person name="Krusor M."/>
            <person name="Yao A.I."/>
            <person name="Wu D."/>
            <person name="Madern D."/>
            <person name="Eisen J.A."/>
            <person name="Darling A.E."/>
            <person name="Facciotti M.T."/>
        </authorList>
    </citation>
    <scope>NUCLEOTIDE SEQUENCE [LARGE SCALE GENOMIC DNA]</scope>
    <source>
        <strain evidence="1 2">DSM 12278</strain>
    </source>
</reference>
<gene>
    <name evidence="1" type="ORF">C481_03042</name>
</gene>
<organism evidence="1 2">
    <name type="scientific">Natrialba asiatica (strain ATCC 700177 / DSM 12278 / JCM 9576 / FERM P-10747 / NBRC 102637 / 172P1)</name>
    <dbReference type="NCBI Taxonomy" id="29540"/>
    <lineage>
        <taxon>Archaea</taxon>
        <taxon>Methanobacteriati</taxon>
        <taxon>Methanobacteriota</taxon>
        <taxon>Stenosarchaea group</taxon>
        <taxon>Halobacteria</taxon>
        <taxon>Halobacteriales</taxon>
        <taxon>Natrialbaceae</taxon>
        <taxon>Natrialba</taxon>
    </lineage>
</organism>
<dbReference type="EMBL" id="AOIO01000009">
    <property type="protein sequence ID" value="ELZ05258.1"/>
    <property type="molecule type" value="Genomic_DNA"/>
</dbReference>
<name>M0B4R9_NATA1</name>
<protein>
    <submittedName>
        <fullName evidence="1">Uncharacterized protein</fullName>
    </submittedName>
</protein>
<proteinExistence type="predicted"/>
<evidence type="ECO:0000313" key="2">
    <source>
        <dbReference type="Proteomes" id="UP000011554"/>
    </source>
</evidence>
<dbReference type="Proteomes" id="UP000011554">
    <property type="component" value="Unassembled WGS sequence"/>
</dbReference>
<accession>M0B4R9</accession>
<evidence type="ECO:0000313" key="1">
    <source>
        <dbReference type="EMBL" id="ELZ05258.1"/>
    </source>
</evidence>